<organism evidence="4 5">
    <name type="scientific">Lederbergia graminis</name>
    <dbReference type="NCBI Taxonomy" id="735518"/>
    <lineage>
        <taxon>Bacteria</taxon>
        <taxon>Bacillati</taxon>
        <taxon>Bacillota</taxon>
        <taxon>Bacilli</taxon>
        <taxon>Bacillales</taxon>
        <taxon>Bacillaceae</taxon>
        <taxon>Lederbergia</taxon>
    </lineage>
</organism>
<reference evidence="5" key="1">
    <citation type="journal article" date="2019" name="Int. J. Syst. Evol. Microbiol.">
        <title>The Global Catalogue of Microorganisms (GCM) 10K type strain sequencing project: providing services to taxonomists for standard genome sequencing and annotation.</title>
        <authorList>
            <consortium name="The Broad Institute Genomics Platform"/>
            <consortium name="The Broad Institute Genome Sequencing Center for Infectious Disease"/>
            <person name="Wu L."/>
            <person name="Ma J."/>
        </authorList>
    </citation>
    <scope>NUCLEOTIDE SEQUENCE [LARGE SCALE GENOMIC DNA]</scope>
    <source>
        <strain evidence="5">CGMCC 1.12237</strain>
    </source>
</reference>
<protein>
    <submittedName>
        <fullName evidence="4">ABC transporter substrate-binding protein</fullName>
    </submittedName>
</protein>
<dbReference type="PANTHER" id="PTHR43649:SF31">
    <property type="entry name" value="SN-GLYCEROL-3-PHOSPHATE-BINDING PERIPLASMIC PROTEIN UGPB"/>
    <property type="match status" value="1"/>
</dbReference>
<feature type="region of interest" description="Disordered" evidence="2">
    <location>
        <begin position="22"/>
        <end position="42"/>
    </location>
</feature>
<dbReference type="PROSITE" id="PS51257">
    <property type="entry name" value="PROKAR_LIPOPROTEIN"/>
    <property type="match status" value="1"/>
</dbReference>
<dbReference type="EMBL" id="JBHSMC010000027">
    <property type="protein sequence ID" value="MFC5466566.1"/>
    <property type="molecule type" value="Genomic_DNA"/>
</dbReference>
<dbReference type="InterPro" id="IPR050490">
    <property type="entry name" value="Bact_solute-bd_prot1"/>
</dbReference>
<keyword evidence="5" id="KW-1185">Reference proteome</keyword>
<dbReference type="SUPFAM" id="SSF53850">
    <property type="entry name" value="Periplasmic binding protein-like II"/>
    <property type="match status" value="1"/>
</dbReference>
<sequence length="461" mass="51035">MKKVFSLLAISVLIFVLAACSGSESSGKNDSGNKKGDSNDKKEEVTISYAHWNLGTEEEMNLERLMLEQFQRDYPHIKVELYEISGNWNEQLAAAASANNMPDVFAVPDLPLALSNDWVLDVTVMAENDTDFGNVPQVVRQSTEYNKQIVALPFAQHFLGYFVNKDLYNEANLDYPTMDSTVEEFEAAVKDITNVQAGVIGLQNAGSIADWYPAAANPDSGWYTYTDGKYELNSSEYIAGVKFANEVVTNGYSYDNLTDEQKANFKGEDGNQVWFEGDIGIKWDGSWAVSSLVENSSFEFDFIGIPGGKIVITNDLLGISQTTKHAEEAFIFAKYMSFGKEGFMKRMELAAENGKVVNTLPVNTDQEILDEYFAQAPVPGIQKAYERLDEAILEPVKTVPGYAQSRWHAPTGVKVGEHENATIGQLLDAIIKGELKIEDYATQLNDLANAKYEEAVAALEN</sequence>
<feature type="signal peptide" evidence="3">
    <location>
        <begin position="1"/>
        <end position="18"/>
    </location>
</feature>
<name>A0ABW0LPC2_9BACI</name>
<comment type="caution">
    <text evidence="4">The sequence shown here is derived from an EMBL/GenBank/DDBJ whole genome shotgun (WGS) entry which is preliminary data.</text>
</comment>
<evidence type="ECO:0000313" key="4">
    <source>
        <dbReference type="EMBL" id="MFC5466566.1"/>
    </source>
</evidence>
<dbReference type="Proteomes" id="UP001596147">
    <property type="component" value="Unassembled WGS sequence"/>
</dbReference>
<accession>A0ABW0LPC2</accession>
<evidence type="ECO:0000313" key="5">
    <source>
        <dbReference type="Proteomes" id="UP001596147"/>
    </source>
</evidence>
<dbReference type="PANTHER" id="PTHR43649">
    <property type="entry name" value="ARABINOSE-BINDING PROTEIN-RELATED"/>
    <property type="match status" value="1"/>
</dbReference>
<dbReference type="Gene3D" id="3.40.190.10">
    <property type="entry name" value="Periplasmic binding protein-like II"/>
    <property type="match status" value="1"/>
</dbReference>
<proteinExistence type="inferred from homology"/>
<feature type="compositionally biased region" description="Basic and acidic residues" evidence="2">
    <location>
        <begin position="31"/>
        <end position="42"/>
    </location>
</feature>
<comment type="similarity">
    <text evidence="1">Belongs to the bacterial solute-binding protein 1 family.</text>
</comment>
<evidence type="ECO:0000256" key="3">
    <source>
        <dbReference type="SAM" id="SignalP"/>
    </source>
</evidence>
<keyword evidence="3" id="KW-0732">Signal</keyword>
<dbReference type="RefSeq" id="WP_382354790.1">
    <property type="nucleotide sequence ID" value="NZ_JBHSMC010000027.1"/>
</dbReference>
<feature type="chain" id="PRO_5046674639" evidence="3">
    <location>
        <begin position="19"/>
        <end position="461"/>
    </location>
</feature>
<evidence type="ECO:0000256" key="1">
    <source>
        <dbReference type="ARBA" id="ARBA00008520"/>
    </source>
</evidence>
<evidence type="ECO:0000256" key="2">
    <source>
        <dbReference type="SAM" id="MobiDB-lite"/>
    </source>
</evidence>
<gene>
    <name evidence="4" type="ORF">ACFPM4_17725</name>
</gene>